<evidence type="ECO:0000313" key="3">
    <source>
        <dbReference type="Proteomes" id="UP001552299"/>
    </source>
</evidence>
<feature type="compositionally biased region" description="Basic and acidic residues" evidence="1">
    <location>
        <begin position="137"/>
        <end position="163"/>
    </location>
</feature>
<gene>
    <name evidence="2" type="ORF">M5K25_016342</name>
</gene>
<feature type="compositionally biased region" description="Basic and acidic residues" evidence="1">
    <location>
        <begin position="41"/>
        <end position="62"/>
    </location>
</feature>
<protein>
    <submittedName>
        <fullName evidence="2">Uncharacterized protein</fullName>
    </submittedName>
</protein>
<keyword evidence="3" id="KW-1185">Reference proteome</keyword>
<proteinExistence type="predicted"/>
<sequence length="163" mass="18244">MSESRKGAKSISHGRRGVGHLHSQTSSRRYSDQNVVTSEPAGRERRRGEVAGRRRRREERAASESGSDGIVEGAKSNSHEVPEKRAVACDSTGRNVVGQGEVEQRLRSRRRRTQGRRLPPQPASSSRCFRSNCCNFRFDRKGESSSRAKSSSNERAKRESECD</sequence>
<dbReference type="Proteomes" id="UP001552299">
    <property type="component" value="Unassembled WGS sequence"/>
</dbReference>
<feature type="region of interest" description="Disordered" evidence="1">
    <location>
        <begin position="1"/>
        <end position="163"/>
    </location>
</feature>
<feature type="compositionally biased region" description="Low complexity" evidence="1">
    <location>
        <begin position="124"/>
        <end position="136"/>
    </location>
</feature>
<comment type="caution">
    <text evidence="2">The sequence shown here is derived from an EMBL/GenBank/DDBJ whole genome shotgun (WGS) entry which is preliminary data.</text>
</comment>
<feature type="compositionally biased region" description="Basic and acidic residues" evidence="1">
    <location>
        <begin position="77"/>
        <end position="87"/>
    </location>
</feature>
<evidence type="ECO:0000256" key="1">
    <source>
        <dbReference type="SAM" id="MobiDB-lite"/>
    </source>
</evidence>
<reference evidence="2 3" key="1">
    <citation type="journal article" date="2024" name="Plant Biotechnol. J.">
        <title>Dendrobium thyrsiflorum genome and its molecular insights into genes involved in important horticultural traits.</title>
        <authorList>
            <person name="Chen B."/>
            <person name="Wang J.Y."/>
            <person name="Zheng P.J."/>
            <person name="Li K.L."/>
            <person name="Liang Y.M."/>
            <person name="Chen X.F."/>
            <person name="Zhang C."/>
            <person name="Zhao X."/>
            <person name="He X."/>
            <person name="Zhang G.Q."/>
            <person name="Liu Z.J."/>
            <person name="Xu Q."/>
        </authorList>
    </citation>
    <scope>NUCLEOTIDE SEQUENCE [LARGE SCALE GENOMIC DNA]</scope>
    <source>
        <strain evidence="2">GZMU011</strain>
    </source>
</reference>
<name>A0ABD0URD2_DENTH</name>
<accession>A0ABD0URD2</accession>
<dbReference type="AlphaFoldDB" id="A0ABD0URD2"/>
<evidence type="ECO:0000313" key="2">
    <source>
        <dbReference type="EMBL" id="KAL0912921.1"/>
    </source>
</evidence>
<organism evidence="2 3">
    <name type="scientific">Dendrobium thyrsiflorum</name>
    <name type="common">Pinecone-like raceme dendrobium</name>
    <name type="synonym">Orchid</name>
    <dbReference type="NCBI Taxonomy" id="117978"/>
    <lineage>
        <taxon>Eukaryota</taxon>
        <taxon>Viridiplantae</taxon>
        <taxon>Streptophyta</taxon>
        <taxon>Embryophyta</taxon>
        <taxon>Tracheophyta</taxon>
        <taxon>Spermatophyta</taxon>
        <taxon>Magnoliopsida</taxon>
        <taxon>Liliopsida</taxon>
        <taxon>Asparagales</taxon>
        <taxon>Orchidaceae</taxon>
        <taxon>Epidendroideae</taxon>
        <taxon>Malaxideae</taxon>
        <taxon>Dendrobiinae</taxon>
        <taxon>Dendrobium</taxon>
    </lineage>
</organism>
<feature type="compositionally biased region" description="Polar residues" evidence="1">
    <location>
        <begin position="22"/>
        <end position="37"/>
    </location>
</feature>
<dbReference type="EMBL" id="JANQDX010000013">
    <property type="protein sequence ID" value="KAL0912921.1"/>
    <property type="molecule type" value="Genomic_DNA"/>
</dbReference>